<organism evidence="2 3">
    <name type="scientific">Streptomyces atrovirens</name>
    <dbReference type="NCBI Taxonomy" id="285556"/>
    <lineage>
        <taxon>Bacteria</taxon>
        <taxon>Bacillati</taxon>
        <taxon>Actinomycetota</taxon>
        <taxon>Actinomycetes</taxon>
        <taxon>Kitasatosporales</taxon>
        <taxon>Streptomycetaceae</taxon>
        <taxon>Streptomyces</taxon>
    </lineage>
</organism>
<evidence type="ECO:0000256" key="1">
    <source>
        <dbReference type="SAM" id="MobiDB-lite"/>
    </source>
</evidence>
<accession>A0ABW0E341</accession>
<evidence type="ECO:0000313" key="3">
    <source>
        <dbReference type="Proteomes" id="UP001596035"/>
    </source>
</evidence>
<comment type="caution">
    <text evidence="2">The sequence shown here is derived from an EMBL/GenBank/DDBJ whole genome shotgun (WGS) entry which is preliminary data.</text>
</comment>
<gene>
    <name evidence="2" type="ORF">ACFPWV_33070</name>
</gene>
<keyword evidence="3" id="KW-1185">Reference proteome</keyword>
<feature type="region of interest" description="Disordered" evidence="1">
    <location>
        <begin position="29"/>
        <end position="68"/>
    </location>
</feature>
<name>A0ABW0E341_9ACTN</name>
<feature type="compositionally biased region" description="Basic and acidic residues" evidence="1">
    <location>
        <begin position="57"/>
        <end position="68"/>
    </location>
</feature>
<evidence type="ECO:0000313" key="2">
    <source>
        <dbReference type="EMBL" id="MFC5244690.1"/>
    </source>
</evidence>
<proteinExistence type="predicted"/>
<protein>
    <submittedName>
        <fullName evidence="2">Uncharacterized protein</fullName>
    </submittedName>
</protein>
<dbReference type="Proteomes" id="UP001596035">
    <property type="component" value="Unassembled WGS sequence"/>
</dbReference>
<reference evidence="3" key="1">
    <citation type="journal article" date="2019" name="Int. J. Syst. Evol. Microbiol.">
        <title>The Global Catalogue of Microorganisms (GCM) 10K type strain sequencing project: providing services to taxonomists for standard genome sequencing and annotation.</title>
        <authorList>
            <consortium name="The Broad Institute Genomics Platform"/>
            <consortium name="The Broad Institute Genome Sequencing Center for Infectious Disease"/>
            <person name="Wu L."/>
            <person name="Ma J."/>
        </authorList>
    </citation>
    <scope>NUCLEOTIDE SEQUENCE [LARGE SCALE GENOMIC DNA]</scope>
    <source>
        <strain evidence="3">CGMCC 4.7131</strain>
    </source>
</reference>
<dbReference type="RefSeq" id="WP_344568570.1">
    <property type="nucleotide sequence ID" value="NZ_BAAATG010000058.1"/>
</dbReference>
<sequence length="68" mass="7021">MSTEPQPFTILDVPTDAFCDPDTGVCAVPLPAMPSPDGEEDDTGTRPAVPAGPPAADSRRAGDRRAGR</sequence>
<dbReference type="EMBL" id="JBHSKN010000032">
    <property type="protein sequence ID" value="MFC5244690.1"/>
    <property type="molecule type" value="Genomic_DNA"/>
</dbReference>